<feature type="transmembrane region" description="Helical" evidence="1">
    <location>
        <begin position="63"/>
        <end position="83"/>
    </location>
</feature>
<dbReference type="AlphaFoldDB" id="A0A0W8II87"/>
<dbReference type="OrthoDB" id="4246695at2"/>
<protein>
    <submittedName>
        <fullName evidence="2">Uncharacterized protein</fullName>
    </submittedName>
</protein>
<keyword evidence="1" id="KW-0472">Membrane</keyword>
<name>A0A0W8II87_9MICC</name>
<dbReference type="RefSeq" id="WP_157075347.1">
    <property type="nucleotide sequence ID" value="NZ_LQBM01000002.1"/>
</dbReference>
<evidence type="ECO:0000256" key="1">
    <source>
        <dbReference type="SAM" id="Phobius"/>
    </source>
</evidence>
<organism evidence="2 3">
    <name type="scientific">Nesterenkonia jeotgali</name>
    <dbReference type="NCBI Taxonomy" id="317018"/>
    <lineage>
        <taxon>Bacteria</taxon>
        <taxon>Bacillati</taxon>
        <taxon>Actinomycetota</taxon>
        <taxon>Actinomycetes</taxon>
        <taxon>Micrococcales</taxon>
        <taxon>Micrococcaceae</taxon>
        <taxon>Nesterenkonia</taxon>
    </lineage>
</organism>
<keyword evidence="3" id="KW-1185">Reference proteome</keyword>
<feature type="transmembrane region" description="Helical" evidence="1">
    <location>
        <begin position="113"/>
        <end position="135"/>
    </location>
</feature>
<dbReference type="Proteomes" id="UP000054023">
    <property type="component" value="Unassembled WGS sequence"/>
</dbReference>
<feature type="transmembrane region" description="Helical" evidence="1">
    <location>
        <begin position="21"/>
        <end position="43"/>
    </location>
</feature>
<evidence type="ECO:0000313" key="3">
    <source>
        <dbReference type="Proteomes" id="UP000054023"/>
    </source>
</evidence>
<keyword evidence="1" id="KW-1133">Transmembrane helix</keyword>
<evidence type="ECO:0000313" key="2">
    <source>
        <dbReference type="EMBL" id="KUG59576.1"/>
    </source>
</evidence>
<accession>A0A0W8II87</accession>
<reference evidence="3" key="1">
    <citation type="submission" date="2015-12" db="EMBL/GenBank/DDBJ databases">
        <authorList>
            <person name="Nair G.R."/>
            <person name="Kaur G."/>
            <person name="Mayilraj S."/>
        </authorList>
    </citation>
    <scope>NUCLEOTIDE SEQUENCE [LARGE SCALE GENOMIC DNA]</scope>
    <source>
        <strain evidence="3">CD08_7</strain>
    </source>
</reference>
<gene>
    <name evidence="2" type="ORF">AVL63_10590</name>
</gene>
<comment type="caution">
    <text evidence="2">The sequence shown here is derived from an EMBL/GenBank/DDBJ whole genome shotgun (WGS) entry which is preliminary data.</text>
</comment>
<proteinExistence type="predicted"/>
<keyword evidence="1" id="KW-0812">Transmembrane</keyword>
<sequence>MSSSQPPRAHRIGWASRFLRIAGWAAFVVAGTAGTWFGTLALLPWGLGYSYDPATGVQHGPPVPWQFLVCGVLLLGIAVVTSWNRCWPTVLLLPPSLTLAWSVTASSEDITGLWLVGAGFMAVGSTLGTLVVLGITRFARPEHALPKSPFDGGTRVSQSD</sequence>
<dbReference type="EMBL" id="LQBM01000002">
    <property type="protein sequence ID" value="KUG59576.1"/>
    <property type="molecule type" value="Genomic_DNA"/>
</dbReference>
<feature type="transmembrane region" description="Helical" evidence="1">
    <location>
        <begin position="90"/>
        <end position="107"/>
    </location>
</feature>